<keyword evidence="2" id="KW-1185">Reference proteome</keyword>
<gene>
    <name evidence="1" type="ORF">NA8A_15671</name>
</gene>
<evidence type="ECO:0000313" key="2">
    <source>
        <dbReference type="Proteomes" id="UP000007374"/>
    </source>
</evidence>
<evidence type="ECO:0008006" key="3">
    <source>
        <dbReference type="Google" id="ProtNLM"/>
    </source>
</evidence>
<dbReference type="eggNOG" id="COG1278">
    <property type="taxonomic scope" value="Bacteria"/>
</dbReference>
<dbReference type="PATRIC" id="fig|1231190.3.peg.3245"/>
<protein>
    <recommendedName>
        <fullName evidence="3">Succinoglycan biosynthesis protein exoI</fullName>
    </recommendedName>
</protein>
<reference evidence="1 2" key="1">
    <citation type="journal article" date="2012" name="J. Bacteriol.">
        <title>Genome Sequence of Nitratireductor indicus Type Strain C115.</title>
        <authorList>
            <person name="Lai Q."/>
            <person name="Li G."/>
            <person name="Yu Z."/>
            <person name="Shao Z."/>
        </authorList>
    </citation>
    <scope>NUCLEOTIDE SEQUENCE [LARGE SCALE GENOMIC DNA]</scope>
    <source>
        <strain evidence="1 2">C115</strain>
    </source>
</reference>
<dbReference type="AlphaFoldDB" id="K2NTZ3"/>
<dbReference type="STRING" id="721133.SAMN05216176_111175"/>
<dbReference type="EMBL" id="AMSI01000011">
    <property type="protein sequence ID" value="EKF41304.1"/>
    <property type="molecule type" value="Genomic_DNA"/>
</dbReference>
<proteinExistence type="predicted"/>
<sequence length="82" mass="8806">MLVGAVGAGYVSDRLPLGQMMAMVPGSGCNIKGGISQDTGERVYHVPGQSDYNDTAISVTKGERWFCSEAQARRSGWRKAQI</sequence>
<comment type="caution">
    <text evidence="1">The sequence shown here is derived from an EMBL/GenBank/DDBJ whole genome shotgun (WGS) entry which is preliminary data.</text>
</comment>
<name>K2NTZ3_9HYPH</name>
<accession>K2NTZ3</accession>
<evidence type="ECO:0000313" key="1">
    <source>
        <dbReference type="EMBL" id="EKF41304.1"/>
    </source>
</evidence>
<dbReference type="Proteomes" id="UP000007374">
    <property type="component" value="Unassembled WGS sequence"/>
</dbReference>
<organism evidence="1 2">
    <name type="scientific">Nitratireductor indicus C115</name>
    <dbReference type="NCBI Taxonomy" id="1231190"/>
    <lineage>
        <taxon>Bacteria</taxon>
        <taxon>Pseudomonadati</taxon>
        <taxon>Pseudomonadota</taxon>
        <taxon>Alphaproteobacteria</taxon>
        <taxon>Hyphomicrobiales</taxon>
        <taxon>Phyllobacteriaceae</taxon>
        <taxon>Nitratireductor</taxon>
    </lineage>
</organism>